<evidence type="ECO:0000313" key="5">
    <source>
        <dbReference type="Proteomes" id="UP001156881"/>
    </source>
</evidence>
<name>A0A7W6AT81_9HYPH</name>
<comment type="caution">
    <text evidence="3">The sequence shown here is derived from an EMBL/GenBank/DDBJ whole genome shotgun (WGS) entry which is preliminary data.</text>
</comment>
<dbReference type="InterPro" id="IPR038717">
    <property type="entry name" value="Tc1-like_DDE_dom"/>
</dbReference>
<reference evidence="2" key="1">
    <citation type="journal article" date="2014" name="Int. J. Syst. Evol. Microbiol.">
        <title>Complete genome of a new Firmicutes species belonging to the dominant human colonic microbiota ('Ruminococcus bicirculans') reveals two chromosomes and a selective capacity to utilize plant glucans.</title>
        <authorList>
            <consortium name="NISC Comparative Sequencing Program"/>
            <person name="Wegmann U."/>
            <person name="Louis P."/>
            <person name="Goesmann A."/>
            <person name="Henrissat B."/>
            <person name="Duncan S.H."/>
            <person name="Flint H.J."/>
        </authorList>
    </citation>
    <scope>NUCLEOTIDE SEQUENCE</scope>
    <source>
        <strain evidence="2">NBRC 107710</strain>
    </source>
</reference>
<dbReference type="GO" id="GO:0003676">
    <property type="term" value="F:nucleic acid binding"/>
    <property type="evidence" value="ECO:0007669"/>
    <property type="project" value="InterPro"/>
</dbReference>
<dbReference type="EMBL" id="BSPG01000045">
    <property type="protein sequence ID" value="GLS46539.1"/>
    <property type="molecule type" value="Genomic_DNA"/>
</dbReference>
<reference evidence="5" key="2">
    <citation type="journal article" date="2019" name="Int. J. Syst. Evol. Microbiol.">
        <title>The Global Catalogue of Microorganisms (GCM) 10K type strain sequencing project: providing services to taxonomists for standard genome sequencing and annotation.</title>
        <authorList>
            <consortium name="The Broad Institute Genomics Platform"/>
            <consortium name="The Broad Institute Genome Sequencing Center for Infectious Disease"/>
            <person name="Wu L."/>
            <person name="Ma J."/>
        </authorList>
    </citation>
    <scope>NUCLEOTIDE SEQUENCE [LARGE SCALE GENOMIC DNA]</scope>
    <source>
        <strain evidence="5">NBRC 107710</strain>
    </source>
</reference>
<sequence>MIHPLLHREHGIALLPAKPNLWVRTLAYVTDTLVPRLKRGDRVILDNLNVHKVVGVRKAIESAGARLLYLPSYSPDFNPIEQAFAKLKALLRTVAARTGPDLWAAIREAFKAFHPRECRKYDAAEPYDAFDPI</sequence>
<dbReference type="Proteomes" id="UP001156881">
    <property type="component" value="Unassembled WGS sequence"/>
</dbReference>
<reference evidence="3 4" key="3">
    <citation type="submission" date="2020-08" db="EMBL/GenBank/DDBJ databases">
        <title>Genomic Encyclopedia of Type Strains, Phase IV (KMG-IV): sequencing the most valuable type-strain genomes for metagenomic binning, comparative biology and taxonomic classification.</title>
        <authorList>
            <person name="Goeker M."/>
        </authorList>
    </citation>
    <scope>NUCLEOTIDE SEQUENCE [LARGE SCALE GENOMIC DNA]</scope>
    <source>
        <strain evidence="3 4">DSM 24105</strain>
    </source>
</reference>
<dbReference type="PANTHER" id="PTHR46564">
    <property type="entry name" value="TRANSPOSASE"/>
    <property type="match status" value="1"/>
</dbReference>
<dbReference type="Gene3D" id="3.30.420.10">
    <property type="entry name" value="Ribonuclease H-like superfamily/Ribonuclease H"/>
    <property type="match status" value="1"/>
</dbReference>
<dbReference type="Proteomes" id="UP000517759">
    <property type="component" value="Unassembled WGS sequence"/>
</dbReference>
<gene>
    <name evidence="2" type="ORF">GCM10007884_45330</name>
    <name evidence="3" type="ORF">GGR33_005092</name>
</gene>
<feature type="domain" description="Tc1-like transposase DDE" evidence="1">
    <location>
        <begin position="27"/>
        <end position="93"/>
    </location>
</feature>
<dbReference type="EMBL" id="JACIDN010000014">
    <property type="protein sequence ID" value="MBB3905552.1"/>
    <property type="molecule type" value="Genomic_DNA"/>
</dbReference>
<dbReference type="PANTHER" id="PTHR46564:SF1">
    <property type="entry name" value="TRANSPOSASE"/>
    <property type="match status" value="1"/>
</dbReference>
<evidence type="ECO:0000313" key="2">
    <source>
        <dbReference type="EMBL" id="GLS46539.1"/>
    </source>
</evidence>
<evidence type="ECO:0000313" key="4">
    <source>
        <dbReference type="Proteomes" id="UP000517759"/>
    </source>
</evidence>
<dbReference type="AlphaFoldDB" id="A0A7W6AT81"/>
<accession>A0A7W6AT81</accession>
<dbReference type="InterPro" id="IPR036397">
    <property type="entry name" value="RNaseH_sf"/>
</dbReference>
<evidence type="ECO:0000259" key="1">
    <source>
        <dbReference type="Pfam" id="PF13358"/>
    </source>
</evidence>
<evidence type="ECO:0000313" key="3">
    <source>
        <dbReference type="EMBL" id="MBB3905552.1"/>
    </source>
</evidence>
<protein>
    <submittedName>
        <fullName evidence="3">Transposase</fullName>
    </submittedName>
</protein>
<keyword evidence="5" id="KW-1185">Reference proteome</keyword>
<proteinExistence type="predicted"/>
<organism evidence="3 4">
    <name type="scientific">Methylobacterium brachythecii</name>
    <dbReference type="NCBI Taxonomy" id="1176177"/>
    <lineage>
        <taxon>Bacteria</taxon>
        <taxon>Pseudomonadati</taxon>
        <taxon>Pseudomonadota</taxon>
        <taxon>Alphaproteobacteria</taxon>
        <taxon>Hyphomicrobiales</taxon>
        <taxon>Methylobacteriaceae</taxon>
        <taxon>Methylobacterium</taxon>
    </lineage>
</organism>
<reference evidence="2" key="4">
    <citation type="submission" date="2023-01" db="EMBL/GenBank/DDBJ databases">
        <title>Draft genome sequence of Methylobacterium brachythecii strain NBRC 107710.</title>
        <authorList>
            <person name="Sun Q."/>
            <person name="Mori K."/>
        </authorList>
    </citation>
    <scope>NUCLEOTIDE SEQUENCE</scope>
    <source>
        <strain evidence="2">NBRC 107710</strain>
    </source>
</reference>
<dbReference type="Pfam" id="PF13358">
    <property type="entry name" value="DDE_3"/>
    <property type="match status" value="1"/>
</dbReference>